<gene>
    <name evidence="3" type="ORF">B0T20DRAFT_132148</name>
</gene>
<proteinExistence type="predicted"/>
<name>A0AAE0PLI7_SORBR</name>
<evidence type="ECO:0008006" key="5">
    <source>
        <dbReference type="Google" id="ProtNLM"/>
    </source>
</evidence>
<keyword evidence="4" id="KW-1185">Reference proteome</keyword>
<reference evidence="3" key="1">
    <citation type="journal article" date="2023" name="Mol. Phylogenet. Evol.">
        <title>Genome-scale phylogeny and comparative genomics of the fungal order Sordariales.</title>
        <authorList>
            <person name="Hensen N."/>
            <person name="Bonometti L."/>
            <person name="Westerberg I."/>
            <person name="Brannstrom I.O."/>
            <person name="Guillou S."/>
            <person name="Cros-Aarteil S."/>
            <person name="Calhoun S."/>
            <person name="Haridas S."/>
            <person name="Kuo A."/>
            <person name="Mondo S."/>
            <person name="Pangilinan J."/>
            <person name="Riley R."/>
            <person name="LaButti K."/>
            <person name="Andreopoulos B."/>
            <person name="Lipzen A."/>
            <person name="Chen C."/>
            <person name="Yan M."/>
            <person name="Daum C."/>
            <person name="Ng V."/>
            <person name="Clum A."/>
            <person name="Steindorff A."/>
            <person name="Ohm R.A."/>
            <person name="Martin F."/>
            <person name="Silar P."/>
            <person name="Natvig D.O."/>
            <person name="Lalanne C."/>
            <person name="Gautier V."/>
            <person name="Ament-Velasquez S.L."/>
            <person name="Kruys A."/>
            <person name="Hutchinson M.I."/>
            <person name="Powell A.J."/>
            <person name="Barry K."/>
            <person name="Miller A.N."/>
            <person name="Grigoriev I.V."/>
            <person name="Debuchy R."/>
            <person name="Gladieux P."/>
            <person name="Hiltunen Thoren M."/>
            <person name="Johannesson H."/>
        </authorList>
    </citation>
    <scope>NUCLEOTIDE SEQUENCE</scope>
    <source>
        <strain evidence="3">FGSC 1904</strain>
    </source>
</reference>
<feature type="compositionally biased region" description="Basic and acidic residues" evidence="1">
    <location>
        <begin position="117"/>
        <end position="134"/>
    </location>
</feature>
<feature type="compositionally biased region" description="Low complexity" evidence="1">
    <location>
        <begin position="135"/>
        <end position="151"/>
    </location>
</feature>
<evidence type="ECO:0000256" key="1">
    <source>
        <dbReference type="SAM" id="MobiDB-lite"/>
    </source>
</evidence>
<feature type="region of interest" description="Disordered" evidence="1">
    <location>
        <begin position="108"/>
        <end position="151"/>
    </location>
</feature>
<protein>
    <recommendedName>
        <fullName evidence="5">Extracellular membrane protein CFEM domain-containing protein</fullName>
    </recommendedName>
</protein>
<evidence type="ECO:0000313" key="4">
    <source>
        <dbReference type="Proteomes" id="UP001281003"/>
    </source>
</evidence>
<dbReference type="EMBL" id="JAUTDP010000002">
    <property type="protein sequence ID" value="KAK3402140.1"/>
    <property type="molecule type" value="Genomic_DNA"/>
</dbReference>
<accession>A0AAE0PLI7</accession>
<sequence>MKAALVPLVAMFAVAAAQSTACAADYIVETCLGTQRSRFELCDREDYGCRCTEAASIIACFDNCPNDVRKSTAVGERDTWCALNKQFPSTTAKAPAQTWTDTAVTAPTATAGAGADSNKEESGSDPTETDKDESSSSSSAAPSSSPTDSAAGAVLVNAGGLLAAVAGVAAAML</sequence>
<evidence type="ECO:0000313" key="3">
    <source>
        <dbReference type="EMBL" id="KAK3402140.1"/>
    </source>
</evidence>
<dbReference type="AlphaFoldDB" id="A0AAE0PLI7"/>
<evidence type="ECO:0000256" key="2">
    <source>
        <dbReference type="SAM" id="SignalP"/>
    </source>
</evidence>
<feature type="chain" id="PRO_5042068300" description="Extracellular membrane protein CFEM domain-containing protein" evidence="2">
    <location>
        <begin position="18"/>
        <end position="173"/>
    </location>
</feature>
<comment type="caution">
    <text evidence="3">The sequence shown here is derived from an EMBL/GenBank/DDBJ whole genome shotgun (WGS) entry which is preliminary data.</text>
</comment>
<feature type="signal peptide" evidence="2">
    <location>
        <begin position="1"/>
        <end position="17"/>
    </location>
</feature>
<dbReference type="Proteomes" id="UP001281003">
    <property type="component" value="Unassembled WGS sequence"/>
</dbReference>
<keyword evidence="2" id="KW-0732">Signal</keyword>
<reference evidence="3" key="2">
    <citation type="submission" date="2023-07" db="EMBL/GenBank/DDBJ databases">
        <authorList>
            <consortium name="Lawrence Berkeley National Laboratory"/>
            <person name="Haridas S."/>
            <person name="Hensen N."/>
            <person name="Bonometti L."/>
            <person name="Westerberg I."/>
            <person name="Brannstrom I.O."/>
            <person name="Guillou S."/>
            <person name="Cros-Aarteil S."/>
            <person name="Calhoun S."/>
            <person name="Kuo A."/>
            <person name="Mondo S."/>
            <person name="Pangilinan J."/>
            <person name="Riley R."/>
            <person name="LaButti K."/>
            <person name="Andreopoulos B."/>
            <person name="Lipzen A."/>
            <person name="Chen C."/>
            <person name="Yanf M."/>
            <person name="Daum C."/>
            <person name="Ng V."/>
            <person name="Clum A."/>
            <person name="Steindorff A."/>
            <person name="Ohm R."/>
            <person name="Martin F."/>
            <person name="Silar P."/>
            <person name="Natvig D."/>
            <person name="Lalanne C."/>
            <person name="Gautier V."/>
            <person name="Ament-velasquez S.L."/>
            <person name="Kruys A."/>
            <person name="Hutchinson M.I."/>
            <person name="Powell A.J."/>
            <person name="Barry K."/>
            <person name="Miller A.N."/>
            <person name="Grigoriev I.V."/>
            <person name="Debuchy R."/>
            <person name="Gladieux P."/>
            <person name="Thoren M.H."/>
            <person name="Johannesson H."/>
        </authorList>
    </citation>
    <scope>NUCLEOTIDE SEQUENCE</scope>
    <source>
        <strain evidence="3">FGSC 1904</strain>
    </source>
</reference>
<organism evidence="3 4">
    <name type="scientific">Sordaria brevicollis</name>
    <dbReference type="NCBI Taxonomy" id="83679"/>
    <lineage>
        <taxon>Eukaryota</taxon>
        <taxon>Fungi</taxon>
        <taxon>Dikarya</taxon>
        <taxon>Ascomycota</taxon>
        <taxon>Pezizomycotina</taxon>
        <taxon>Sordariomycetes</taxon>
        <taxon>Sordariomycetidae</taxon>
        <taxon>Sordariales</taxon>
        <taxon>Sordariaceae</taxon>
        <taxon>Sordaria</taxon>
    </lineage>
</organism>